<evidence type="ECO:0000313" key="4">
    <source>
        <dbReference type="Proteomes" id="UP001206821"/>
    </source>
</evidence>
<keyword evidence="1" id="KW-0472">Membrane</keyword>
<dbReference type="Gene3D" id="3.40.50.1820">
    <property type="entry name" value="alpha/beta hydrolase"/>
    <property type="match status" value="1"/>
</dbReference>
<dbReference type="PANTHER" id="PTHR43358:SF4">
    <property type="entry name" value="ALPHA_BETA HYDROLASE FOLD-1 DOMAIN-CONTAINING PROTEIN"/>
    <property type="match status" value="1"/>
</dbReference>
<dbReference type="InterPro" id="IPR000383">
    <property type="entry name" value="Xaa-Pro-like_dom"/>
</dbReference>
<dbReference type="EMBL" id="JANIEK010000031">
    <property type="protein sequence ID" value="MCT4795645.1"/>
    <property type="molecule type" value="Genomic_DNA"/>
</dbReference>
<protein>
    <submittedName>
        <fullName evidence="3">Alpha/beta fold hydrolase</fullName>
    </submittedName>
</protein>
<dbReference type="InterPro" id="IPR052920">
    <property type="entry name" value="DNA-binding_regulatory"/>
</dbReference>
<keyword evidence="1" id="KW-0812">Transmembrane</keyword>
<sequence length="308" mass="35482">MQAKWKYGLATLFTGYYAISYYAFKRMTRGKRKTPEMLLAPYTTEDQSFYHDVPFEHVSLQSRDGYRLYGRVYRNGEAKKWIVFVHGYTASHSFMAPHLAMFHRLGYNLLAVDLRSHGESEGVYASYGYHEKHDIVDWVDWLRTHETVDEVGLHGVSMGAATILQAGPLTDVDFLIAECPFDDMRQLMRHQLNNLHRLPGDLLLPGINYFLWSRAGFLMHQVSPKRSLAETSAPVLFVHGTRDDFVPTWMSIEMNALNRRNELALIHDAEHTNCILKDRDAYEAAVTNFLARRRESGQQSDPVTHARP</sequence>
<accession>A0ABT2L1C5</accession>
<dbReference type="RefSeq" id="WP_034814972.1">
    <property type="nucleotide sequence ID" value="NZ_CP073101.1"/>
</dbReference>
<feature type="domain" description="Xaa-Pro dipeptidyl-peptidase-like" evidence="2">
    <location>
        <begin position="41"/>
        <end position="189"/>
    </location>
</feature>
<comment type="caution">
    <text evidence="3">The sequence shown here is derived from an EMBL/GenBank/DDBJ whole genome shotgun (WGS) entry which is preliminary data.</text>
</comment>
<feature type="transmembrane region" description="Helical" evidence="1">
    <location>
        <begin position="6"/>
        <end position="24"/>
    </location>
</feature>
<name>A0ABT2L1C5_9BACL</name>
<gene>
    <name evidence="3" type="ORF">NQG31_08810</name>
</gene>
<proteinExistence type="predicted"/>
<dbReference type="GO" id="GO:0016787">
    <property type="term" value="F:hydrolase activity"/>
    <property type="evidence" value="ECO:0007669"/>
    <property type="project" value="UniProtKB-KW"/>
</dbReference>
<keyword evidence="3" id="KW-0378">Hydrolase</keyword>
<reference evidence="3 4" key="1">
    <citation type="submission" date="2022-07" db="EMBL/GenBank/DDBJ databases">
        <title>Genomic and pangenome structural analysis of the polyextremophile Exiguobacterium.</title>
        <authorList>
            <person name="Shen L."/>
        </authorList>
    </citation>
    <scope>NUCLEOTIDE SEQUENCE [LARGE SCALE GENOMIC DNA]</scope>
    <source>
        <strain evidence="3 4">12_1</strain>
    </source>
</reference>
<organism evidence="3 4">
    <name type="scientific">Exiguobacterium alkaliphilum</name>
    <dbReference type="NCBI Taxonomy" id="1428684"/>
    <lineage>
        <taxon>Bacteria</taxon>
        <taxon>Bacillati</taxon>
        <taxon>Bacillota</taxon>
        <taxon>Bacilli</taxon>
        <taxon>Bacillales</taxon>
        <taxon>Bacillales Family XII. Incertae Sedis</taxon>
        <taxon>Exiguobacterium</taxon>
    </lineage>
</organism>
<keyword evidence="1" id="KW-1133">Transmembrane helix</keyword>
<dbReference type="SUPFAM" id="SSF53474">
    <property type="entry name" value="alpha/beta-Hydrolases"/>
    <property type="match status" value="1"/>
</dbReference>
<evidence type="ECO:0000313" key="3">
    <source>
        <dbReference type="EMBL" id="MCT4795645.1"/>
    </source>
</evidence>
<dbReference type="InterPro" id="IPR029058">
    <property type="entry name" value="AB_hydrolase_fold"/>
</dbReference>
<evidence type="ECO:0000259" key="2">
    <source>
        <dbReference type="Pfam" id="PF02129"/>
    </source>
</evidence>
<evidence type="ECO:0000256" key="1">
    <source>
        <dbReference type="SAM" id="Phobius"/>
    </source>
</evidence>
<keyword evidence="4" id="KW-1185">Reference proteome</keyword>
<dbReference type="Pfam" id="PF02129">
    <property type="entry name" value="Peptidase_S15"/>
    <property type="match status" value="1"/>
</dbReference>
<dbReference type="PANTHER" id="PTHR43358">
    <property type="entry name" value="ALPHA/BETA-HYDROLASE"/>
    <property type="match status" value="1"/>
</dbReference>
<dbReference type="Proteomes" id="UP001206821">
    <property type="component" value="Unassembled WGS sequence"/>
</dbReference>